<feature type="compositionally biased region" description="Polar residues" evidence="1">
    <location>
        <begin position="55"/>
        <end position="64"/>
    </location>
</feature>
<reference evidence="2" key="1">
    <citation type="submission" date="2021-02" db="EMBL/GenBank/DDBJ databases">
        <authorList>
            <person name="Nowell W R."/>
        </authorList>
    </citation>
    <scope>NUCLEOTIDE SEQUENCE</scope>
</reference>
<proteinExistence type="predicted"/>
<evidence type="ECO:0000313" key="3">
    <source>
        <dbReference type="Proteomes" id="UP000681967"/>
    </source>
</evidence>
<sequence>ILVPRSLFDRSNLLLNTQSSSLSTNTFNKSKQIPNNNNNNNSTNNNNNAKLFPTTIPTSNTPQPNLKARQLYVNN</sequence>
<dbReference type="Proteomes" id="UP000681967">
    <property type="component" value="Unassembled WGS sequence"/>
</dbReference>
<organism evidence="2 3">
    <name type="scientific">Rotaria magnacalcarata</name>
    <dbReference type="NCBI Taxonomy" id="392030"/>
    <lineage>
        <taxon>Eukaryota</taxon>
        <taxon>Metazoa</taxon>
        <taxon>Spiralia</taxon>
        <taxon>Gnathifera</taxon>
        <taxon>Rotifera</taxon>
        <taxon>Eurotatoria</taxon>
        <taxon>Bdelloidea</taxon>
        <taxon>Philodinida</taxon>
        <taxon>Philodinidae</taxon>
        <taxon>Rotaria</taxon>
    </lineage>
</organism>
<gene>
    <name evidence="2" type="ORF">BYL167_LOCUS51880</name>
</gene>
<name>A0A8S3C7X6_9BILA</name>
<feature type="non-terminal residue" evidence="2">
    <location>
        <position position="75"/>
    </location>
</feature>
<accession>A0A8S3C7X6</accession>
<feature type="non-terminal residue" evidence="2">
    <location>
        <position position="1"/>
    </location>
</feature>
<feature type="compositionally biased region" description="Low complexity" evidence="1">
    <location>
        <begin position="35"/>
        <end position="48"/>
    </location>
</feature>
<dbReference type="EMBL" id="CAJOBH010165668">
    <property type="protein sequence ID" value="CAF4894031.1"/>
    <property type="molecule type" value="Genomic_DNA"/>
</dbReference>
<feature type="region of interest" description="Disordered" evidence="1">
    <location>
        <begin position="19"/>
        <end position="75"/>
    </location>
</feature>
<protein>
    <submittedName>
        <fullName evidence="2">Uncharacterized protein</fullName>
    </submittedName>
</protein>
<comment type="caution">
    <text evidence="2">The sequence shown here is derived from an EMBL/GenBank/DDBJ whole genome shotgun (WGS) entry which is preliminary data.</text>
</comment>
<evidence type="ECO:0000256" key="1">
    <source>
        <dbReference type="SAM" id="MobiDB-lite"/>
    </source>
</evidence>
<evidence type="ECO:0000313" key="2">
    <source>
        <dbReference type="EMBL" id="CAF4894031.1"/>
    </source>
</evidence>
<dbReference type="AlphaFoldDB" id="A0A8S3C7X6"/>